<accession>A0A1V8YDR7</accession>
<dbReference type="PROSITE" id="PS51723">
    <property type="entry name" value="PEPTIDASE_M60"/>
    <property type="match status" value="1"/>
</dbReference>
<dbReference type="Gene3D" id="1.10.390.30">
    <property type="entry name" value="Peptidase M60, enhancin-like domain 3"/>
    <property type="match status" value="1"/>
</dbReference>
<dbReference type="Pfam" id="PF20622">
    <property type="entry name" value="Big_15"/>
    <property type="match status" value="4"/>
</dbReference>
<evidence type="ECO:0000256" key="1">
    <source>
        <dbReference type="SAM" id="MobiDB-lite"/>
    </source>
</evidence>
<dbReference type="InterPro" id="IPR046746">
    <property type="entry name" value="Big_15"/>
</dbReference>
<dbReference type="InterPro" id="IPR042279">
    <property type="entry name" value="Pep_M60_3"/>
</dbReference>
<protein>
    <recommendedName>
        <fullName evidence="2">Peptidase M60 domain-containing protein</fullName>
    </recommendedName>
</protein>
<dbReference type="Proteomes" id="UP000192477">
    <property type="component" value="Unassembled WGS sequence"/>
</dbReference>
<dbReference type="STRING" id="112904.BH747_05005"/>
<dbReference type="Gene3D" id="3.40.390.80">
    <property type="entry name" value="Peptidase M60, enhancin-like domain 2"/>
    <property type="match status" value="1"/>
</dbReference>
<feature type="region of interest" description="Disordered" evidence="1">
    <location>
        <begin position="46"/>
        <end position="98"/>
    </location>
</feature>
<evidence type="ECO:0000313" key="4">
    <source>
        <dbReference type="Proteomes" id="UP000192477"/>
    </source>
</evidence>
<dbReference type="InterPro" id="IPR031161">
    <property type="entry name" value="Peptidase_M60_dom"/>
</dbReference>
<dbReference type="SMART" id="SM01276">
    <property type="entry name" value="M60-like"/>
    <property type="match status" value="1"/>
</dbReference>
<sequence length="1725" mass="194331">METMKKKKKRKNYVRKVVSASTAGLILFSTVSSPVLSYAETILGEKKAASTQETNAGPKESLTSELEKATSKTEEKTKPSEENATVGTTEKSTKVTEDNEAITAVQNLYEDEEQTIVKKDLIQETIDEVREKVNALPDSEEKTRLLAKVDQAFEGLQEIQLRGIEDFLFSRITVTKGKLVVRTQAGYPHYRLDILYSSIQVTRNEETVYSKEYKGTTSYPASQDEVNLQNGDIVTIMKKEPDVRRYVTNHPELKPNESGNYTYIVQDGLLIEASDKVLKEAQAAVKGLYENEEQTIVKKDLIQETVDETREKVNALPDGEEKTELLAKVDEAFNGLQEIQLRGIEDFLFSRITVTKGKLVVRTQAGYPHYRLDILYSSIQVTRNEETVYSKEYKGTTSYPASQDEVNLQNGDIVTIMKKEPDVRRYVTNHPELKPNESGNYTYIVQDGLLIEASDKVLKEAQAAVKGLYENEEQTIVKKDLIQETVDEAREKVNALPDGEEKTRLVEKIDQAFNGLQEIQLRGGYDKLFSRITVTNGKLLVRTSEGVPHFNWGRVYATVQVTRGEESIYSREYVGTTSYQKETEEIDLQNGDIVTITKEEANGTRFIVNHPELKPNNDGNYAYLVQDGLLVDQSVAYTAANTAVNNLFEGEEPKETNTQEQIDDARTKVNVLLDSPLKQQLLAKVDQAQKLFDSLVGSLTVEDFQLLGSDRYIRGTFSGNIDYLRLEVNGVSYAKSTVKGESFQYYAVDKIKSPTDQVFLVGYNKDNLQVDRQQVNVLPVQGALSEVSFTLNSSDRYIEGSYTGKVDHIRLEVNGELKAKAGVSGNNFRYYAVDKIKNVADQVSLIAYDQNGNEIDRKEVTIHNALVGTIQTDPYVLGNSDRYIHGTYTGDVDHVRLEVNGELKAKAGVSGNKFRYYAVDKIDNMNDKVNIIAYDAKGNVLDKQPVTIETARKGTITPNEYKLGNGDNYLRGEYTGEVYALRLEVNGKLFARSVPGNSPFKYYAVDKIKNLTDEVYLIAYDNADIEIAREKINVVKEQTIHTTERPTGTLNAGINMGNGHDRQDLGIQLERGSKIKIKQVNPNYNENMNLRLLANGSNKESSISFGKNEVTLEAKDLTVPFVYTPYHATNMEKPVIQVTVEGTYRKLPVFDLTTEQSEFNQTWNLTNGYALVKGNRFQTLFPEQNKTQATNSNLRSVVQMYDNDILGKYDEWIGLSPDASNPIHKSSPRRYFFKADANGPGALYYGGSWSAQTSSSADAWLTDGWGVLHEIGHGYQGSFMSRGMNSGEVWNNIYGVFYQYEKFGKEQADRTGWLYDQNKQATEQQILESILQENPSYQNLDVRKQLLILSNLIDKSGNEGFKNFYVKYRELANQPGFNANNYPLPDLLVNYLGETKKYDLSQVLNAWGLTVKEETRQQVKEQKYTPVAHLAQVVPNDKLSEAIEQFTQENRLSSVLSLVTNDELKAMNLTSDVTLNFTDEDLFDGVKLRIMDGDKLYQEVTLNQGEVTLENIPNGVYSLELQTDIGYLKKPYIFVKENGTINISLTSYLKEATEAVANLFQENSDTKVKATMMQKDIDAAKALVTALPESEAKQQLLEKVERAYQNLQEFTFRGLGDWTFATLNVAGDTATIRTNQGTPHSYFTDRYASISIVRDGQTIFEKEYIGKQNYPKAEDTVELQDGDVVTVTHREANDTRLAVNHGNLKHNTQGNYQYTVTNGLLVLNR</sequence>
<feature type="compositionally biased region" description="Basic and acidic residues" evidence="1">
    <location>
        <begin position="65"/>
        <end position="81"/>
    </location>
</feature>
<proteinExistence type="predicted"/>
<dbReference type="RefSeq" id="WP_081183081.1">
    <property type="nucleotide sequence ID" value="NZ_MJEA01000003.1"/>
</dbReference>
<name>A0A1V8YDR7_9ENTE</name>
<dbReference type="InterPro" id="IPR004954">
    <property type="entry name" value="Mucin-bd"/>
</dbReference>
<evidence type="ECO:0000259" key="2">
    <source>
        <dbReference type="PROSITE" id="PS51723"/>
    </source>
</evidence>
<evidence type="ECO:0000313" key="3">
    <source>
        <dbReference type="EMBL" id="OQO70761.1"/>
    </source>
</evidence>
<dbReference type="Pfam" id="PF03272">
    <property type="entry name" value="Mucin_bdg"/>
    <property type="match status" value="3"/>
</dbReference>
<dbReference type="EMBL" id="MJEA01000003">
    <property type="protein sequence ID" value="OQO70761.1"/>
    <property type="molecule type" value="Genomic_DNA"/>
</dbReference>
<comment type="caution">
    <text evidence="3">The sequence shown here is derived from an EMBL/GenBank/DDBJ whole genome shotgun (WGS) entry which is preliminary data.</text>
</comment>
<organism evidence="3 4">
    <name type="scientific">Enterococcus villorum</name>
    <dbReference type="NCBI Taxonomy" id="112904"/>
    <lineage>
        <taxon>Bacteria</taxon>
        <taxon>Bacillati</taxon>
        <taxon>Bacillota</taxon>
        <taxon>Bacilli</taxon>
        <taxon>Lactobacillales</taxon>
        <taxon>Enterococcaceae</taxon>
        <taxon>Enterococcus</taxon>
    </lineage>
</organism>
<gene>
    <name evidence="3" type="ORF">BH747_05005</name>
</gene>
<reference evidence="3 4" key="1">
    <citation type="journal article" date="2017" name="BMC Microbiol.">
        <title>Comparative genomics of Enterococcus spp. isolated from bovine feces.</title>
        <authorList>
            <person name="Beukers A.G."/>
            <person name="Zaheer R."/>
            <person name="Goji N."/>
            <person name="Amoako K.K."/>
            <person name="Chaves A.V."/>
            <person name="Ward M.P."/>
            <person name="McAllister T.A."/>
        </authorList>
    </citation>
    <scope>NUCLEOTIDE SEQUENCE [LARGE SCALE GENOMIC DNA]</scope>
    <source>
        <strain evidence="3 4">F1129D 143</strain>
    </source>
</reference>
<feature type="domain" description="Peptidase M60" evidence="2">
    <location>
        <begin position="1060"/>
        <end position="1357"/>
    </location>
</feature>
<dbReference type="Pfam" id="PF18449">
    <property type="entry name" value="Endotoxin_C2"/>
    <property type="match status" value="5"/>
</dbReference>
<dbReference type="OrthoDB" id="2392728at2"/>
<dbReference type="Pfam" id="PF13402">
    <property type="entry name" value="Peptidase_M60"/>
    <property type="match status" value="1"/>
</dbReference>
<dbReference type="InterPro" id="IPR054544">
    <property type="entry name" value="Pest_crys_Cry1Aa_dom-IV"/>
</dbReference>